<dbReference type="Gene3D" id="1.20.5.1930">
    <property type="match status" value="1"/>
</dbReference>
<dbReference type="SMART" id="SM00387">
    <property type="entry name" value="HATPase_c"/>
    <property type="match status" value="1"/>
</dbReference>
<keyword evidence="6" id="KW-1185">Reference proteome</keyword>
<evidence type="ECO:0000313" key="5">
    <source>
        <dbReference type="EMBL" id="GAA2116408.1"/>
    </source>
</evidence>
<evidence type="ECO:0000256" key="2">
    <source>
        <dbReference type="ARBA" id="ARBA00022777"/>
    </source>
</evidence>
<dbReference type="RefSeq" id="WP_344556925.1">
    <property type="nucleotide sequence ID" value="NZ_BAAANS010000054.1"/>
</dbReference>
<dbReference type="Pfam" id="PF07730">
    <property type="entry name" value="HisKA_3"/>
    <property type="match status" value="1"/>
</dbReference>
<keyword evidence="2" id="KW-0418">Kinase</keyword>
<keyword evidence="1" id="KW-0808">Transferase</keyword>
<name>A0ABP5JKH6_9ACTN</name>
<dbReference type="InterPro" id="IPR050482">
    <property type="entry name" value="Sensor_HK_TwoCompSys"/>
</dbReference>
<dbReference type="Gene3D" id="3.30.565.10">
    <property type="entry name" value="Histidine kinase-like ATPase, C-terminal domain"/>
    <property type="match status" value="1"/>
</dbReference>
<dbReference type="PANTHER" id="PTHR24421">
    <property type="entry name" value="NITRATE/NITRITE SENSOR PROTEIN NARX-RELATED"/>
    <property type="match status" value="1"/>
</dbReference>
<evidence type="ECO:0000313" key="6">
    <source>
        <dbReference type="Proteomes" id="UP001500897"/>
    </source>
</evidence>
<feature type="domain" description="Histidine kinase/HSP90-like ATPase" evidence="4">
    <location>
        <begin position="126"/>
        <end position="219"/>
    </location>
</feature>
<dbReference type="Proteomes" id="UP001500897">
    <property type="component" value="Unassembled WGS sequence"/>
</dbReference>
<dbReference type="EMBL" id="BAAANS010000054">
    <property type="protein sequence ID" value="GAA2116408.1"/>
    <property type="molecule type" value="Genomic_DNA"/>
</dbReference>
<dbReference type="InterPro" id="IPR003594">
    <property type="entry name" value="HATPase_dom"/>
</dbReference>
<evidence type="ECO:0000259" key="4">
    <source>
        <dbReference type="SMART" id="SM00387"/>
    </source>
</evidence>
<sequence>MTVTSIGTVPDADLRTLVAREVHDRIGSGLALVLRRLDLLEHTPASQAESRSGRLEDVRAALSEALGATRELVATLRGAPPADGASAPAPPLEAALRDYLRAAAPAGTEVRLRVYGDDSRLPGPVGDEVFVIVREALRNALAHAGAGLVSAIVTVAPHEVCATVRDDGDGFDPAAVRRPGRANGLLAMEERAAALGGTATVSSAPRQGTEVSLWIPIDERKNDHD</sequence>
<reference evidence="6" key="1">
    <citation type="journal article" date="2019" name="Int. J. Syst. Evol. Microbiol.">
        <title>The Global Catalogue of Microorganisms (GCM) 10K type strain sequencing project: providing services to taxonomists for standard genome sequencing and annotation.</title>
        <authorList>
            <consortium name="The Broad Institute Genomics Platform"/>
            <consortium name="The Broad Institute Genome Sequencing Center for Infectious Disease"/>
            <person name="Wu L."/>
            <person name="Ma J."/>
        </authorList>
    </citation>
    <scope>NUCLEOTIDE SEQUENCE [LARGE SCALE GENOMIC DNA]</scope>
    <source>
        <strain evidence="6">JCM 14559</strain>
    </source>
</reference>
<dbReference type="InterPro" id="IPR036890">
    <property type="entry name" value="HATPase_C_sf"/>
</dbReference>
<protein>
    <recommendedName>
        <fullName evidence="4">Histidine kinase/HSP90-like ATPase domain-containing protein</fullName>
    </recommendedName>
</protein>
<proteinExistence type="predicted"/>
<dbReference type="Pfam" id="PF02518">
    <property type="entry name" value="HATPase_c"/>
    <property type="match status" value="1"/>
</dbReference>
<accession>A0ABP5JKH6</accession>
<gene>
    <name evidence="5" type="ORF">GCM10009759_61980</name>
</gene>
<organism evidence="5 6">
    <name type="scientific">Kitasatospora saccharophila</name>
    <dbReference type="NCBI Taxonomy" id="407973"/>
    <lineage>
        <taxon>Bacteria</taxon>
        <taxon>Bacillati</taxon>
        <taxon>Actinomycetota</taxon>
        <taxon>Actinomycetes</taxon>
        <taxon>Kitasatosporales</taxon>
        <taxon>Streptomycetaceae</taxon>
        <taxon>Kitasatospora</taxon>
    </lineage>
</organism>
<evidence type="ECO:0000256" key="3">
    <source>
        <dbReference type="ARBA" id="ARBA00023012"/>
    </source>
</evidence>
<dbReference type="InterPro" id="IPR011712">
    <property type="entry name" value="Sig_transdc_His_kin_sub3_dim/P"/>
</dbReference>
<dbReference type="SUPFAM" id="SSF55874">
    <property type="entry name" value="ATPase domain of HSP90 chaperone/DNA topoisomerase II/histidine kinase"/>
    <property type="match status" value="1"/>
</dbReference>
<dbReference type="CDD" id="cd16917">
    <property type="entry name" value="HATPase_UhpB-NarQ-NarX-like"/>
    <property type="match status" value="1"/>
</dbReference>
<comment type="caution">
    <text evidence="5">The sequence shown here is derived from an EMBL/GenBank/DDBJ whole genome shotgun (WGS) entry which is preliminary data.</text>
</comment>
<evidence type="ECO:0000256" key="1">
    <source>
        <dbReference type="ARBA" id="ARBA00022679"/>
    </source>
</evidence>
<keyword evidence="3" id="KW-0902">Two-component regulatory system</keyword>